<keyword evidence="4" id="KW-1185">Reference proteome</keyword>
<feature type="transmembrane region" description="Helical" evidence="1">
    <location>
        <begin position="53"/>
        <end position="76"/>
    </location>
</feature>
<dbReference type="InterPro" id="IPR025016">
    <property type="entry name" value="DUF3955"/>
</dbReference>
<dbReference type="EMBL" id="JAJA02000001">
    <property type="protein sequence ID" value="KWS04368.1"/>
    <property type="molecule type" value="Genomic_DNA"/>
</dbReference>
<dbReference type="Proteomes" id="UP000023435">
    <property type="component" value="Unassembled WGS sequence"/>
</dbReference>
<gene>
    <name evidence="3" type="ORF">AZ78_1917</name>
</gene>
<keyword evidence="1" id="KW-0812">Transmembrane</keyword>
<feature type="transmembrane region" description="Helical" evidence="1">
    <location>
        <begin position="12"/>
        <end position="33"/>
    </location>
</feature>
<evidence type="ECO:0000256" key="1">
    <source>
        <dbReference type="SAM" id="Phobius"/>
    </source>
</evidence>
<keyword evidence="1" id="KW-0472">Membrane</keyword>
<protein>
    <recommendedName>
        <fullName evidence="2">DUF3955 domain-containing protein</fullName>
    </recommendedName>
</protein>
<evidence type="ECO:0000313" key="3">
    <source>
        <dbReference type="EMBL" id="KWS04368.1"/>
    </source>
</evidence>
<reference evidence="3 4" key="1">
    <citation type="journal article" date="2014" name="Genome Announc.">
        <title>Draft Genome Sequence of Lysobacter capsici AZ78, a Bacterium Antagonistic to Plant-Pathogenic Oomycetes.</title>
        <authorList>
            <person name="Puopolo G."/>
            <person name="Sonego P."/>
            <person name="Engelen K."/>
            <person name="Pertot I."/>
        </authorList>
    </citation>
    <scope>NUCLEOTIDE SEQUENCE [LARGE SCALE GENOMIC DNA]</scope>
    <source>
        <strain evidence="3 4">AZ78</strain>
    </source>
</reference>
<keyword evidence="1" id="KW-1133">Transmembrane helix</keyword>
<evidence type="ECO:0000259" key="2">
    <source>
        <dbReference type="Pfam" id="PF13127"/>
    </source>
</evidence>
<accession>A0A120AGB9</accession>
<sequence>MPETTMSKINPLSTLSLVLIALGGACLLAFNLIGSTIDAQGVLHEPFGLIPIGWLLIACGVVLGLTSLTPAALRLLKPRSYP</sequence>
<feature type="domain" description="DUF3955" evidence="2">
    <location>
        <begin position="14"/>
        <end position="66"/>
    </location>
</feature>
<proteinExistence type="predicted"/>
<dbReference type="AlphaFoldDB" id="A0A120AGB9"/>
<evidence type="ECO:0000313" key="4">
    <source>
        <dbReference type="Proteomes" id="UP000023435"/>
    </source>
</evidence>
<organism evidence="3 4">
    <name type="scientific">Lysobacter capsici AZ78</name>
    <dbReference type="NCBI Taxonomy" id="1444315"/>
    <lineage>
        <taxon>Bacteria</taxon>
        <taxon>Pseudomonadati</taxon>
        <taxon>Pseudomonadota</taxon>
        <taxon>Gammaproteobacteria</taxon>
        <taxon>Lysobacterales</taxon>
        <taxon>Lysobacteraceae</taxon>
        <taxon>Lysobacter</taxon>
    </lineage>
</organism>
<comment type="caution">
    <text evidence="3">The sequence shown here is derived from an EMBL/GenBank/DDBJ whole genome shotgun (WGS) entry which is preliminary data.</text>
</comment>
<dbReference type="Pfam" id="PF13127">
    <property type="entry name" value="DUF3955"/>
    <property type="match status" value="1"/>
</dbReference>
<name>A0A120AGB9_9GAMM</name>